<evidence type="ECO:0000313" key="2">
    <source>
        <dbReference type="EMBL" id="KAG6289118.1"/>
    </source>
</evidence>
<dbReference type="AlphaFoldDB" id="A0A9P7QE17"/>
<proteinExistence type="predicted"/>
<dbReference type="Proteomes" id="UP000707071">
    <property type="component" value="Unassembled WGS sequence"/>
</dbReference>
<keyword evidence="3" id="KW-1185">Reference proteome</keyword>
<reference evidence="2 3" key="1">
    <citation type="journal article" date="2020" name="bioRxiv">
        <title>Whole genome comparisons of ergot fungi reveals the divergence and evolution of species within the genus Claviceps are the result of varying mechanisms driving genome evolution and host range expansion.</title>
        <authorList>
            <person name="Wyka S.A."/>
            <person name="Mondo S.J."/>
            <person name="Liu M."/>
            <person name="Dettman J."/>
            <person name="Nalam V."/>
            <person name="Broders K.D."/>
        </authorList>
    </citation>
    <scope>NUCLEOTIDE SEQUENCE [LARGE SCALE GENOMIC DNA]</scope>
    <source>
        <strain evidence="2 3">Clav52</strain>
    </source>
</reference>
<organism evidence="2 3">
    <name type="scientific">Claviceps aff. purpurea</name>
    <dbReference type="NCBI Taxonomy" id="1967640"/>
    <lineage>
        <taxon>Eukaryota</taxon>
        <taxon>Fungi</taxon>
        <taxon>Dikarya</taxon>
        <taxon>Ascomycota</taxon>
        <taxon>Pezizomycotina</taxon>
        <taxon>Sordariomycetes</taxon>
        <taxon>Hypocreomycetidae</taxon>
        <taxon>Hypocreales</taxon>
        <taxon>Clavicipitaceae</taxon>
        <taxon>Claviceps</taxon>
    </lineage>
</organism>
<accession>A0A9P7QE17</accession>
<dbReference type="EMBL" id="SRRH01000428">
    <property type="protein sequence ID" value="KAG6289118.1"/>
    <property type="molecule type" value="Genomic_DNA"/>
</dbReference>
<evidence type="ECO:0000256" key="1">
    <source>
        <dbReference type="SAM" id="MobiDB-lite"/>
    </source>
</evidence>
<protein>
    <submittedName>
        <fullName evidence="2">Uncharacterized protein</fullName>
    </submittedName>
</protein>
<comment type="caution">
    <text evidence="2">The sequence shown here is derived from an EMBL/GenBank/DDBJ whole genome shotgun (WGS) entry which is preliminary data.</text>
</comment>
<sequence length="305" mass="34206">MATKRLLSAPPAPSCPVSTSPSSESTLVGASPPVPRSRTSPINPELFDRAEKLARMTNELRLHKLISQINNLISDVTQLKVKTKDNEAFCRQHGGRLDKVCLATEAARALAESCMQLRDGDKLEVKDYVRDVVQVKVDMCNMKSVVEELVEKMGMLPTLAEANAVLAAVRTQREACESASASIKGCARTNSVRSRIEETIRSTRRWHMDHKTTKLSDADFIAKYLKKQSRRDPGMTVYLQKAIWKRVEAKARDSPDVPPRRPQSLAEFCKHVTWEDVKRAVEDVLVRRVYGEGAESLSQMQMDSR</sequence>
<evidence type="ECO:0000313" key="3">
    <source>
        <dbReference type="Proteomes" id="UP000707071"/>
    </source>
</evidence>
<feature type="compositionally biased region" description="Low complexity" evidence="1">
    <location>
        <begin position="15"/>
        <end position="28"/>
    </location>
</feature>
<gene>
    <name evidence="2" type="ORF">E4U09_005169</name>
</gene>
<feature type="region of interest" description="Disordered" evidence="1">
    <location>
        <begin position="1"/>
        <end position="42"/>
    </location>
</feature>
<name>A0A9P7QE17_9HYPO</name>